<dbReference type="Proteomes" id="UP001470230">
    <property type="component" value="Unassembled WGS sequence"/>
</dbReference>
<sequence>MIFTVSAPLIPLLPDGEHYPKDFTLPKRQRNEDALDIKRLITIFRKSLVYEEKSTIIVNKKNNTIKTNKPTSETDNQNINNDNIQSDLAVLGVLSPYSLLPHVMIMEMSENRYLPGPESFSEAEWQKVADLAKRVVISMKNLNDIQQKDHENKKYQYAAQCCGFNWSPFAWGSLEEKMSCQSIISKFHMMIWQWSSLALNNNIDHEVHIPPNKQQFFFKNEYNAIFAQLVLNELGISAKSPVNCGPRGLFIPFDLLILKNDEIPQKGIEENIKKMRYIAIVVEKIIMHLNQCLTNDSPEKLIEILEKTSQRNLTKDELNTLRKNPVIKPLDEALSNCSNELERKLIKLIFPAAQNRANFTTVETYNHHPEETWMKGFGFSMVMCESKIEKVVKSGLYICLKAMCGSGGVAETLGCYLTRPEDSLASDHVMINHNHSIWTIKKDLEMKKND</sequence>
<organism evidence="1 2">
    <name type="scientific">Tritrichomonas musculus</name>
    <dbReference type="NCBI Taxonomy" id="1915356"/>
    <lineage>
        <taxon>Eukaryota</taxon>
        <taxon>Metamonada</taxon>
        <taxon>Parabasalia</taxon>
        <taxon>Tritrichomonadida</taxon>
        <taxon>Tritrichomonadidae</taxon>
        <taxon>Tritrichomonas</taxon>
    </lineage>
</organism>
<proteinExistence type="predicted"/>
<evidence type="ECO:0000313" key="2">
    <source>
        <dbReference type="Proteomes" id="UP001470230"/>
    </source>
</evidence>
<dbReference type="EMBL" id="JAPFFF010000008">
    <property type="protein sequence ID" value="KAK8884258.1"/>
    <property type="molecule type" value="Genomic_DNA"/>
</dbReference>
<accession>A0ABR2JZI7</accession>
<protein>
    <submittedName>
        <fullName evidence="1">Uncharacterized protein</fullName>
    </submittedName>
</protein>
<evidence type="ECO:0000313" key="1">
    <source>
        <dbReference type="EMBL" id="KAK8884258.1"/>
    </source>
</evidence>
<reference evidence="1 2" key="1">
    <citation type="submission" date="2024-04" db="EMBL/GenBank/DDBJ databases">
        <title>Tritrichomonas musculus Genome.</title>
        <authorList>
            <person name="Alves-Ferreira E."/>
            <person name="Grigg M."/>
            <person name="Lorenzi H."/>
            <person name="Galac M."/>
        </authorList>
    </citation>
    <scope>NUCLEOTIDE SEQUENCE [LARGE SCALE GENOMIC DNA]</scope>
    <source>
        <strain evidence="1 2">EAF2021</strain>
    </source>
</reference>
<comment type="caution">
    <text evidence="1">The sequence shown here is derived from an EMBL/GenBank/DDBJ whole genome shotgun (WGS) entry which is preliminary data.</text>
</comment>
<keyword evidence="2" id="KW-1185">Reference proteome</keyword>
<gene>
    <name evidence="1" type="ORF">M9Y10_043366</name>
</gene>
<name>A0ABR2JZI7_9EUKA</name>